<dbReference type="NCBIfam" id="TIGR00277">
    <property type="entry name" value="HDIG"/>
    <property type="match status" value="1"/>
</dbReference>
<feature type="transmembrane region" description="Helical" evidence="2">
    <location>
        <begin position="314"/>
        <end position="333"/>
    </location>
</feature>
<keyword evidence="2" id="KW-1133">Transmembrane helix</keyword>
<dbReference type="PROSITE" id="PS51831">
    <property type="entry name" value="HD"/>
    <property type="match status" value="1"/>
</dbReference>
<dbReference type="SMART" id="SM00471">
    <property type="entry name" value="HDc"/>
    <property type="match status" value="1"/>
</dbReference>
<feature type="transmembrane region" description="Helical" evidence="2">
    <location>
        <begin position="281"/>
        <end position="302"/>
    </location>
</feature>
<dbReference type="Pfam" id="PF01966">
    <property type="entry name" value="HD"/>
    <property type="match status" value="1"/>
</dbReference>
<feature type="compositionally biased region" description="Polar residues" evidence="1">
    <location>
        <begin position="729"/>
        <end position="748"/>
    </location>
</feature>
<feature type="transmembrane region" description="Helical" evidence="2">
    <location>
        <begin position="384"/>
        <end position="402"/>
    </location>
</feature>
<reference evidence="4 5" key="1">
    <citation type="submission" date="2016-11" db="EMBL/GenBank/DDBJ databases">
        <authorList>
            <person name="Varghese N."/>
            <person name="Submissions S."/>
        </authorList>
    </citation>
    <scope>NUCLEOTIDE SEQUENCE [LARGE SCALE GENOMIC DNA]</scope>
    <source>
        <strain evidence="4 5">DSM 19027</strain>
    </source>
</reference>
<dbReference type="OrthoDB" id="9806952at2"/>
<dbReference type="RefSeq" id="WP_149679572.1">
    <property type="nucleotide sequence ID" value="NZ_FQZP01000063.1"/>
</dbReference>
<dbReference type="InterPro" id="IPR006674">
    <property type="entry name" value="HD_domain"/>
</dbReference>
<evidence type="ECO:0000259" key="3">
    <source>
        <dbReference type="PROSITE" id="PS51831"/>
    </source>
</evidence>
<feature type="region of interest" description="Disordered" evidence="1">
    <location>
        <begin position="712"/>
        <end position="748"/>
    </location>
</feature>
<dbReference type="AlphaFoldDB" id="A0A1M6JVY4"/>
<dbReference type="InterPro" id="IPR006675">
    <property type="entry name" value="HDIG_dom"/>
</dbReference>
<keyword evidence="2" id="KW-0812">Transmembrane</keyword>
<keyword evidence="2" id="KW-0472">Membrane</keyword>
<evidence type="ECO:0000256" key="1">
    <source>
        <dbReference type="SAM" id="MobiDB-lite"/>
    </source>
</evidence>
<dbReference type="InterPro" id="IPR052722">
    <property type="entry name" value="PgpH_phosphodiesterase"/>
</dbReference>
<dbReference type="PANTHER" id="PTHR36442:SF1">
    <property type="entry name" value="CYCLIC-DI-AMP PHOSPHODIESTERASE PGPH"/>
    <property type="match status" value="1"/>
</dbReference>
<dbReference type="Gene3D" id="1.10.3210.10">
    <property type="entry name" value="Hypothetical protein af1432"/>
    <property type="match status" value="1"/>
</dbReference>
<feature type="domain" description="HD" evidence="3">
    <location>
        <begin position="495"/>
        <end position="638"/>
    </location>
</feature>
<dbReference type="Pfam" id="PF07697">
    <property type="entry name" value="7TMR-HDED"/>
    <property type="match status" value="1"/>
</dbReference>
<keyword evidence="5" id="KW-1185">Reference proteome</keyword>
<dbReference type="CDD" id="cd00077">
    <property type="entry name" value="HDc"/>
    <property type="match status" value="1"/>
</dbReference>
<dbReference type="SUPFAM" id="SSF109604">
    <property type="entry name" value="HD-domain/PDEase-like"/>
    <property type="match status" value="1"/>
</dbReference>
<dbReference type="PANTHER" id="PTHR36442">
    <property type="entry name" value="CYCLIC-DI-AMP PHOSPHODIESTERASE PGPH"/>
    <property type="match status" value="1"/>
</dbReference>
<dbReference type="InterPro" id="IPR011621">
    <property type="entry name" value="Metal-dep_PHydrolase_7TM_intra"/>
</dbReference>
<feature type="transmembrane region" description="Helical" evidence="2">
    <location>
        <begin position="345"/>
        <end position="372"/>
    </location>
</feature>
<dbReference type="Proteomes" id="UP000324781">
    <property type="component" value="Unassembled WGS sequence"/>
</dbReference>
<dbReference type="Pfam" id="PF07698">
    <property type="entry name" value="7TM-7TMR_HD"/>
    <property type="match status" value="1"/>
</dbReference>
<proteinExistence type="predicted"/>
<dbReference type="InterPro" id="IPR011624">
    <property type="entry name" value="Metal-dep_PHydrolase_7TM_extra"/>
</dbReference>
<dbReference type="InterPro" id="IPR003607">
    <property type="entry name" value="HD/PDEase_dom"/>
</dbReference>
<evidence type="ECO:0000313" key="4">
    <source>
        <dbReference type="EMBL" id="SHJ50823.1"/>
    </source>
</evidence>
<evidence type="ECO:0000256" key="2">
    <source>
        <dbReference type="SAM" id="Phobius"/>
    </source>
</evidence>
<name>A0A1M6JVY4_9FIRM</name>
<protein>
    <recommendedName>
        <fullName evidence="3">HD domain-containing protein</fullName>
    </recommendedName>
</protein>
<gene>
    <name evidence="4" type="ORF">SAMN05444373_10635</name>
</gene>
<evidence type="ECO:0000313" key="5">
    <source>
        <dbReference type="Proteomes" id="UP000324781"/>
    </source>
</evidence>
<organism evidence="4 5">
    <name type="scientific">Thermoclostridium caenicola</name>
    <dbReference type="NCBI Taxonomy" id="659425"/>
    <lineage>
        <taxon>Bacteria</taxon>
        <taxon>Bacillati</taxon>
        <taxon>Bacillota</taxon>
        <taxon>Clostridia</taxon>
        <taxon>Eubacteriales</taxon>
        <taxon>Oscillospiraceae</taxon>
        <taxon>Thermoclostridium</taxon>
    </lineage>
</organism>
<feature type="transmembrane region" description="Helical" evidence="2">
    <location>
        <begin position="408"/>
        <end position="429"/>
    </location>
</feature>
<dbReference type="EMBL" id="FQZP01000063">
    <property type="protein sequence ID" value="SHJ50823.1"/>
    <property type="molecule type" value="Genomic_DNA"/>
</dbReference>
<feature type="transmembrane region" description="Helical" evidence="2">
    <location>
        <begin position="441"/>
        <end position="462"/>
    </location>
</feature>
<accession>A0A1M6JVY4</accession>
<sequence length="748" mass="84048">MVKKNKKPRNRSFVFLGNVSFQRLIAMLITFLALASMVAYEATPKKYKLSVGSISQYDINAPRDIENTLKTRQNAELKAAELKPVIVPIDGANDNMTSEAYAYFDGLFTLMNRVMESFRKDVDVNALIQEYDTGNDYAVLTEIPPDKLVALFANEGELVGRLKTVVLNSILPAVKRKQIMEDNLAAEKEAALTQIKAIFDDESLYLIAADLLDKVIVPNSRIDEKATEEERNALIETYIKENPVIIYKDERIISKDDIVTEDKFQVLKELNYIDSEGRPDYLLYFAVFMLIFSISFLIALYLKSFHRNIYYDKNAMMLMGVAIIIATLFALLFKEFIPDYAHLIIPTLIAPVITSIFLGIQPAIAVNLLLTFSFALMLNGNIQYIYMSLISGTIAPFLTVNATQRRKISLGGLMLGGINLLIIVLTGILEKKGVENLLNEGGLAFMNGIFSIILAIGILPFLESTFNLVTPMKLLELADPNHPLLKRLLMEAPGTYHHSLMVGNLAEVATREIGGNSLLARVGAYFHDIGKLRRPTFFKENQMDENPHDRLTPSISSRIITSHTKDGEELALKYKLPKVIRDMIVQHHGTTLMVYFYHMATQNGNAEDLQESDFRYDGPLPDTREAAVVMLADSVEAAVRAMSNKTQAKIEGLVRKIIKDKLDDGQLDRCDLTLKDLTTIAESFMKVLSGIFHERPEYPEFEKKNDLKELDNSIYNLPRQNKKDGAASPNGSNSVQPTENNQPAERNH</sequence>